<sequence>EEDEVINLSDTEGTPHDVVRVPGHRFISLLQRSRQNLDLHFLVFTREGAGKIKIWPFNAKKRLPPEVQKKIAKARQADLGT</sequence>
<dbReference type="EMBL" id="PFHV01000107">
    <property type="protein sequence ID" value="PIX02787.1"/>
    <property type="molecule type" value="Genomic_DNA"/>
</dbReference>
<name>A0A2M7IX87_9BACT</name>
<protein>
    <submittedName>
        <fullName evidence="1">Uncharacterized protein</fullName>
    </submittedName>
</protein>
<organism evidence="1 2">
    <name type="scientific">bacterium (Candidatus Gribaldobacteria) CG_4_8_14_3_um_filter_42_11</name>
    <dbReference type="NCBI Taxonomy" id="2014267"/>
    <lineage>
        <taxon>Bacteria</taxon>
        <taxon>Candidatus Gribaldobacteria</taxon>
    </lineage>
</organism>
<evidence type="ECO:0000313" key="1">
    <source>
        <dbReference type="EMBL" id="PIX02787.1"/>
    </source>
</evidence>
<evidence type="ECO:0000313" key="2">
    <source>
        <dbReference type="Proteomes" id="UP000230505"/>
    </source>
</evidence>
<gene>
    <name evidence="1" type="ORF">COZ78_03880</name>
</gene>
<proteinExistence type="predicted"/>
<feature type="non-terminal residue" evidence="1">
    <location>
        <position position="1"/>
    </location>
</feature>
<comment type="caution">
    <text evidence="1">The sequence shown here is derived from an EMBL/GenBank/DDBJ whole genome shotgun (WGS) entry which is preliminary data.</text>
</comment>
<accession>A0A2M7IX87</accession>
<reference evidence="2" key="1">
    <citation type="submission" date="2017-09" db="EMBL/GenBank/DDBJ databases">
        <title>Depth-based differentiation of microbial function through sediment-hosted aquifers and enrichment of novel symbionts in the deep terrestrial subsurface.</title>
        <authorList>
            <person name="Probst A.J."/>
            <person name="Ladd B."/>
            <person name="Jarett J.K."/>
            <person name="Geller-Mcgrath D.E."/>
            <person name="Sieber C.M.K."/>
            <person name="Emerson J.B."/>
            <person name="Anantharaman K."/>
            <person name="Thomas B.C."/>
            <person name="Malmstrom R."/>
            <person name="Stieglmeier M."/>
            <person name="Klingl A."/>
            <person name="Woyke T."/>
            <person name="Ryan C.M."/>
            <person name="Banfield J.F."/>
        </authorList>
    </citation>
    <scope>NUCLEOTIDE SEQUENCE [LARGE SCALE GENOMIC DNA]</scope>
</reference>
<dbReference type="Proteomes" id="UP000230505">
    <property type="component" value="Unassembled WGS sequence"/>
</dbReference>
<dbReference type="AlphaFoldDB" id="A0A2M7IX87"/>